<gene>
    <name evidence="1" type="ORF">HPB47_018563</name>
</gene>
<protein>
    <submittedName>
        <fullName evidence="1">Uncharacterized protein</fullName>
    </submittedName>
</protein>
<feature type="non-terminal residue" evidence="1">
    <location>
        <position position="1"/>
    </location>
</feature>
<accession>A0AC60QKL8</accession>
<comment type="caution">
    <text evidence="1">The sequence shown here is derived from an EMBL/GenBank/DDBJ whole genome shotgun (WGS) entry which is preliminary data.</text>
</comment>
<name>A0AC60QKL8_IXOPE</name>
<sequence length="79" mass="9485">WNLGYYMKEYTPTYRGFDSFYGFYNYGEDYFIHNLEYEGHIGLDFWLNMEPVLGESGNYSTHLYTERAKLLIANRDVSK</sequence>
<dbReference type="EMBL" id="JABSTQ010007715">
    <property type="protein sequence ID" value="KAG0435322.1"/>
    <property type="molecule type" value="Genomic_DNA"/>
</dbReference>
<evidence type="ECO:0000313" key="2">
    <source>
        <dbReference type="Proteomes" id="UP000805193"/>
    </source>
</evidence>
<organism evidence="1 2">
    <name type="scientific">Ixodes persulcatus</name>
    <name type="common">Taiga tick</name>
    <dbReference type="NCBI Taxonomy" id="34615"/>
    <lineage>
        <taxon>Eukaryota</taxon>
        <taxon>Metazoa</taxon>
        <taxon>Ecdysozoa</taxon>
        <taxon>Arthropoda</taxon>
        <taxon>Chelicerata</taxon>
        <taxon>Arachnida</taxon>
        <taxon>Acari</taxon>
        <taxon>Parasitiformes</taxon>
        <taxon>Ixodida</taxon>
        <taxon>Ixodoidea</taxon>
        <taxon>Ixodidae</taxon>
        <taxon>Ixodinae</taxon>
        <taxon>Ixodes</taxon>
    </lineage>
</organism>
<proteinExistence type="predicted"/>
<reference evidence="1 2" key="1">
    <citation type="journal article" date="2020" name="Cell">
        <title>Large-Scale Comparative Analyses of Tick Genomes Elucidate Their Genetic Diversity and Vector Capacities.</title>
        <authorList>
            <consortium name="Tick Genome and Microbiome Consortium (TIGMIC)"/>
            <person name="Jia N."/>
            <person name="Wang J."/>
            <person name="Shi W."/>
            <person name="Du L."/>
            <person name="Sun Y."/>
            <person name="Zhan W."/>
            <person name="Jiang J.F."/>
            <person name="Wang Q."/>
            <person name="Zhang B."/>
            <person name="Ji P."/>
            <person name="Bell-Sakyi L."/>
            <person name="Cui X.M."/>
            <person name="Yuan T.T."/>
            <person name="Jiang B.G."/>
            <person name="Yang W.F."/>
            <person name="Lam T.T."/>
            <person name="Chang Q.C."/>
            <person name="Ding S.J."/>
            <person name="Wang X.J."/>
            <person name="Zhu J.G."/>
            <person name="Ruan X.D."/>
            <person name="Zhao L."/>
            <person name="Wei J.T."/>
            <person name="Ye R.Z."/>
            <person name="Que T.C."/>
            <person name="Du C.H."/>
            <person name="Zhou Y.H."/>
            <person name="Cheng J.X."/>
            <person name="Dai P.F."/>
            <person name="Guo W.B."/>
            <person name="Han X.H."/>
            <person name="Huang E.J."/>
            <person name="Li L.F."/>
            <person name="Wei W."/>
            <person name="Gao Y.C."/>
            <person name="Liu J.Z."/>
            <person name="Shao H.Z."/>
            <person name="Wang X."/>
            <person name="Wang C.C."/>
            <person name="Yang T.C."/>
            <person name="Huo Q.B."/>
            <person name="Li W."/>
            <person name="Chen H.Y."/>
            <person name="Chen S.E."/>
            <person name="Zhou L.G."/>
            <person name="Ni X.B."/>
            <person name="Tian J.H."/>
            <person name="Sheng Y."/>
            <person name="Liu T."/>
            <person name="Pan Y.S."/>
            <person name="Xia L.Y."/>
            <person name="Li J."/>
            <person name="Zhao F."/>
            <person name="Cao W.C."/>
        </authorList>
    </citation>
    <scope>NUCLEOTIDE SEQUENCE [LARGE SCALE GENOMIC DNA]</scope>
    <source>
        <strain evidence="1">Iper-2018</strain>
    </source>
</reference>
<dbReference type="Proteomes" id="UP000805193">
    <property type="component" value="Unassembled WGS sequence"/>
</dbReference>
<evidence type="ECO:0000313" key="1">
    <source>
        <dbReference type="EMBL" id="KAG0435322.1"/>
    </source>
</evidence>
<keyword evidence="2" id="KW-1185">Reference proteome</keyword>
<feature type="non-terminal residue" evidence="1">
    <location>
        <position position="79"/>
    </location>
</feature>